<dbReference type="Pfam" id="PF18911">
    <property type="entry name" value="PKD_4"/>
    <property type="match status" value="1"/>
</dbReference>
<evidence type="ECO:0000313" key="4">
    <source>
        <dbReference type="Proteomes" id="UP001500936"/>
    </source>
</evidence>
<dbReference type="InterPro" id="IPR013783">
    <property type="entry name" value="Ig-like_fold"/>
</dbReference>
<dbReference type="InterPro" id="IPR035986">
    <property type="entry name" value="PKD_dom_sf"/>
</dbReference>
<dbReference type="Gene3D" id="2.60.40.10">
    <property type="entry name" value="Immunoglobulins"/>
    <property type="match status" value="1"/>
</dbReference>
<gene>
    <name evidence="3" type="ORF">GCM10023187_15560</name>
</gene>
<protein>
    <recommendedName>
        <fullName evidence="5">PKD domain-containing protein</fullName>
    </recommendedName>
</protein>
<keyword evidence="4" id="KW-1185">Reference proteome</keyword>
<dbReference type="InterPro" id="IPR007110">
    <property type="entry name" value="Ig-like_dom"/>
</dbReference>
<dbReference type="NCBIfam" id="TIGR04183">
    <property type="entry name" value="Por_Secre_tail"/>
    <property type="match status" value="1"/>
</dbReference>
<evidence type="ECO:0000259" key="1">
    <source>
        <dbReference type="PROSITE" id="PS50093"/>
    </source>
</evidence>
<evidence type="ECO:0000259" key="2">
    <source>
        <dbReference type="PROSITE" id="PS50835"/>
    </source>
</evidence>
<dbReference type="SUPFAM" id="SSF49299">
    <property type="entry name" value="PKD domain"/>
    <property type="match status" value="1"/>
</dbReference>
<dbReference type="PROSITE" id="PS50093">
    <property type="entry name" value="PKD"/>
    <property type="match status" value="1"/>
</dbReference>
<comment type="caution">
    <text evidence="3">The sequence shown here is derived from an EMBL/GenBank/DDBJ whole genome shotgun (WGS) entry which is preliminary data.</text>
</comment>
<proteinExistence type="predicted"/>
<accession>A0ABP8K8A4</accession>
<sequence>MLLLYRLTMLSALAQTTWTGNAGPDWATPGNWNTGVVPTATSDVVIPVVGSANYPTIGAGTAALTKSVEVQTGATLTLAGSATMTVSGYSNTTAQTFYNLGSVYNSGQLILNSPGSPYIFINKGIFDNKIGAEIRIDNINGSKGLQNNTTGIFTNAGQIVIGEHSANPSWSISLENTGIFNNSQDGAIRLTGASATELYNTAGRFTNTGSIHTGTSGIKNGAGIDNSATFENKSGGYIEIIRGNNGILNFGTFTNEARIIVGGPDFLGSNGIANNATFSNLAGEILIKKYTLYGLFNSSGTFTNAARLVIGAEYEVVFGLWNASGTIRNTSCASLSLAAYLRNEATLTNEGLMTVSSTNSLHYNTAPAVFTNAGILAYPQGNPIPNVTNTSSSLLALPLSTTCGLTASPALTVGGSNTLVVGTTWYQNESLTTAAGSYDAGINTFTASNLSADGSYPLYFKVTDPANGSCTLTVPTSITVKAPPVAAISPTSATLTCANPSVTLTASGGSSYRWSTEATTAAISATVANTYSVTVTGANGCTATASRTVQGGANTAPQIATITTGTNPQVITAAFALNASVSDADNNLTSAGIAWGDGTSSSVAVGSGGGMLSATHSYTATGVYRISVTVTDACGASATQPFEYAVVYDPTGGFVTGGGWIDSPTGAYLANPSLTGKANFGFVAKYQKGATVPDGNTEFQFKAGNLNFKSTVYQWLVVAGAKAQFKGYGTINGAGSYGFMLTAVDGSLNGGGGTDKFRIKIWQNNTESAVVYDNNLGGSNDANPTTALGGGSIVIHDGKNKREGFGLEVLLSAEAVLFRNYPNPVEGRTTFEFLLPQGGTYSLDLQDLRGLPVRRLQSGQAPAGEVQQVTWVVGPTPSGVYLGRLITEQGVKTVKVLVK</sequence>
<feature type="domain" description="Ig-like" evidence="2">
    <location>
        <begin position="475"/>
        <end position="563"/>
    </location>
</feature>
<dbReference type="CDD" id="cd00146">
    <property type="entry name" value="PKD"/>
    <property type="match status" value="1"/>
</dbReference>
<reference evidence="4" key="1">
    <citation type="journal article" date="2019" name="Int. J. Syst. Evol. Microbiol.">
        <title>The Global Catalogue of Microorganisms (GCM) 10K type strain sequencing project: providing services to taxonomists for standard genome sequencing and annotation.</title>
        <authorList>
            <consortium name="The Broad Institute Genomics Platform"/>
            <consortium name="The Broad Institute Genome Sequencing Center for Infectious Disease"/>
            <person name="Wu L."/>
            <person name="Ma J."/>
        </authorList>
    </citation>
    <scope>NUCLEOTIDE SEQUENCE [LARGE SCALE GENOMIC DNA]</scope>
    <source>
        <strain evidence="4">JCM 17925</strain>
    </source>
</reference>
<name>A0ABP8K8A4_9BACT</name>
<organism evidence="3 4">
    <name type="scientific">Nibrella viscosa</name>
    <dbReference type="NCBI Taxonomy" id="1084524"/>
    <lineage>
        <taxon>Bacteria</taxon>
        <taxon>Pseudomonadati</taxon>
        <taxon>Bacteroidota</taxon>
        <taxon>Cytophagia</taxon>
        <taxon>Cytophagales</taxon>
        <taxon>Spirosomataceae</taxon>
        <taxon>Nibrella</taxon>
    </lineage>
</organism>
<dbReference type="SMART" id="SM00089">
    <property type="entry name" value="PKD"/>
    <property type="match status" value="2"/>
</dbReference>
<evidence type="ECO:0000313" key="3">
    <source>
        <dbReference type="EMBL" id="GAA4401405.1"/>
    </source>
</evidence>
<dbReference type="InterPro" id="IPR000601">
    <property type="entry name" value="PKD_dom"/>
</dbReference>
<dbReference type="PROSITE" id="PS50835">
    <property type="entry name" value="IG_LIKE"/>
    <property type="match status" value="1"/>
</dbReference>
<feature type="domain" description="PKD" evidence="1">
    <location>
        <begin position="596"/>
        <end position="639"/>
    </location>
</feature>
<dbReference type="InterPro" id="IPR026444">
    <property type="entry name" value="Secre_tail"/>
</dbReference>
<dbReference type="Proteomes" id="UP001500936">
    <property type="component" value="Unassembled WGS sequence"/>
</dbReference>
<evidence type="ECO:0008006" key="5">
    <source>
        <dbReference type="Google" id="ProtNLM"/>
    </source>
</evidence>
<dbReference type="EMBL" id="BAABHB010000002">
    <property type="protein sequence ID" value="GAA4401405.1"/>
    <property type="molecule type" value="Genomic_DNA"/>
</dbReference>
<dbReference type="InterPro" id="IPR022409">
    <property type="entry name" value="PKD/Chitinase_dom"/>
</dbReference>